<dbReference type="InterPro" id="IPR003661">
    <property type="entry name" value="HisK_dim/P_dom"/>
</dbReference>
<dbReference type="EMBL" id="JBHUMA010000006">
    <property type="protein sequence ID" value="MFD2598763.1"/>
    <property type="molecule type" value="Genomic_DNA"/>
</dbReference>
<comment type="catalytic activity">
    <reaction evidence="1">
        <text>ATP + protein L-histidine = ADP + protein N-phospho-L-histidine.</text>
        <dbReference type="EC" id="2.7.13.3"/>
    </reaction>
</comment>
<keyword evidence="12" id="KW-0472">Membrane</keyword>
<evidence type="ECO:0000256" key="11">
    <source>
        <dbReference type="ARBA" id="ARBA00023012"/>
    </source>
</evidence>
<keyword evidence="10" id="KW-1133">Transmembrane helix</keyword>
<dbReference type="Gene3D" id="3.30.450.20">
    <property type="entry name" value="PAS domain"/>
    <property type="match status" value="2"/>
</dbReference>
<dbReference type="PANTHER" id="PTHR42878:SF7">
    <property type="entry name" value="SENSOR HISTIDINE KINASE GLRK"/>
    <property type="match status" value="1"/>
</dbReference>
<keyword evidence="5" id="KW-0808">Transferase</keyword>
<dbReference type="InterPro" id="IPR003594">
    <property type="entry name" value="HATPase_dom"/>
</dbReference>
<dbReference type="SMART" id="SM00388">
    <property type="entry name" value="HisKA"/>
    <property type="match status" value="1"/>
</dbReference>
<keyword evidence="17" id="KW-1185">Reference proteome</keyword>
<evidence type="ECO:0000256" key="6">
    <source>
        <dbReference type="ARBA" id="ARBA00022692"/>
    </source>
</evidence>
<dbReference type="InterPro" id="IPR035965">
    <property type="entry name" value="PAS-like_dom_sf"/>
</dbReference>
<dbReference type="SMART" id="SM00091">
    <property type="entry name" value="PAS"/>
    <property type="match status" value="2"/>
</dbReference>
<feature type="domain" description="PAS" evidence="14">
    <location>
        <begin position="167"/>
        <end position="217"/>
    </location>
</feature>
<evidence type="ECO:0000256" key="8">
    <source>
        <dbReference type="ARBA" id="ARBA00022777"/>
    </source>
</evidence>
<evidence type="ECO:0000259" key="14">
    <source>
        <dbReference type="PROSITE" id="PS50112"/>
    </source>
</evidence>
<dbReference type="InterPro" id="IPR005467">
    <property type="entry name" value="His_kinase_dom"/>
</dbReference>
<dbReference type="PROSITE" id="PS50112">
    <property type="entry name" value="PAS"/>
    <property type="match status" value="2"/>
</dbReference>
<dbReference type="SUPFAM" id="SSF47384">
    <property type="entry name" value="Homodimeric domain of signal transducing histidine kinase"/>
    <property type="match status" value="1"/>
</dbReference>
<dbReference type="InterPro" id="IPR004358">
    <property type="entry name" value="Sig_transdc_His_kin-like_C"/>
</dbReference>
<evidence type="ECO:0000313" key="17">
    <source>
        <dbReference type="Proteomes" id="UP001597393"/>
    </source>
</evidence>
<evidence type="ECO:0000256" key="3">
    <source>
        <dbReference type="ARBA" id="ARBA00012438"/>
    </source>
</evidence>
<dbReference type="CDD" id="cd00075">
    <property type="entry name" value="HATPase"/>
    <property type="match status" value="1"/>
</dbReference>
<dbReference type="Gene3D" id="3.30.565.10">
    <property type="entry name" value="Histidine kinase-like ATPase, C-terminal domain"/>
    <property type="match status" value="1"/>
</dbReference>
<dbReference type="SMART" id="SM00387">
    <property type="entry name" value="HATPase_c"/>
    <property type="match status" value="1"/>
</dbReference>
<organism evidence="16 17">
    <name type="scientific">Sphingobacterium corticis</name>
    <dbReference type="NCBI Taxonomy" id="1812823"/>
    <lineage>
        <taxon>Bacteria</taxon>
        <taxon>Pseudomonadati</taxon>
        <taxon>Bacteroidota</taxon>
        <taxon>Sphingobacteriia</taxon>
        <taxon>Sphingobacteriales</taxon>
        <taxon>Sphingobacteriaceae</taxon>
        <taxon>Sphingobacterium</taxon>
    </lineage>
</organism>
<dbReference type="InterPro" id="IPR036097">
    <property type="entry name" value="HisK_dim/P_sf"/>
</dbReference>
<dbReference type="Pfam" id="PF00512">
    <property type="entry name" value="HisKA"/>
    <property type="match status" value="1"/>
</dbReference>
<keyword evidence="4" id="KW-0597">Phosphoprotein</keyword>
<dbReference type="Pfam" id="PF02518">
    <property type="entry name" value="HATPase_c"/>
    <property type="match status" value="1"/>
</dbReference>
<evidence type="ECO:0000256" key="1">
    <source>
        <dbReference type="ARBA" id="ARBA00000085"/>
    </source>
</evidence>
<evidence type="ECO:0000259" key="15">
    <source>
        <dbReference type="PROSITE" id="PS50113"/>
    </source>
</evidence>
<comment type="subcellular location">
    <subcellularLocation>
        <location evidence="2">Membrane</location>
        <topology evidence="2">Multi-pass membrane protein</topology>
    </subcellularLocation>
</comment>
<evidence type="ECO:0000313" key="16">
    <source>
        <dbReference type="EMBL" id="MFD2598763.1"/>
    </source>
</evidence>
<dbReference type="InterPro" id="IPR001610">
    <property type="entry name" value="PAC"/>
</dbReference>
<dbReference type="InterPro" id="IPR000014">
    <property type="entry name" value="PAS"/>
</dbReference>
<reference evidence="17" key="1">
    <citation type="journal article" date="2019" name="Int. J. Syst. Evol. Microbiol.">
        <title>The Global Catalogue of Microorganisms (GCM) 10K type strain sequencing project: providing services to taxonomists for standard genome sequencing and annotation.</title>
        <authorList>
            <consortium name="The Broad Institute Genomics Platform"/>
            <consortium name="The Broad Institute Genome Sequencing Center for Infectious Disease"/>
            <person name="Wu L."/>
            <person name="Ma J."/>
        </authorList>
    </citation>
    <scope>NUCLEOTIDE SEQUENCE [LARGE SCALE GENOMIC DNA]</scope>
    <source>
        <strain evidence="17">KCTC 42248</strain>
    </source>
</reference>
<dbReference type="CDD" id="cd00130">
    <property type="entry name" value="PAS"/>
    <property type="match status" value="2"/>
</dbReference>
<dbReference type="Pfam" id="PF13426">
    <property type="entry name" value="PAS_9"/>
    <property type="match status" value="1"/>
</dbReference>
<evidence type="ECO:0000256" key="12">
    <source>
        <dbReference type="ARBA" id="ARBA00023136"/>
    </source>
</evidence>
<keyword evidence="11" id="KW-0902">Two-component regulatory system</keyword>
<dbReference type="Pfam" id="PF00989">
    <property type="entry name" value="PAS"/>
    <property type="match status" value="1"/>
</dbReference>
<feature type="domain" description="PAS" evidence="14">
    <location>
        <begin position="20"/>
        <end position="93"/>
    </location>
</feature>
<dbReference type="PROSITE" id="PS50113">
    <property type="entry name" value="PAC"/>
    <property type="match status" value="1"/>
</dbReference>
<dbReference type="Gene3D" id="1.10.287.130">
    <property type="match status" value="1"/>
</dbReference>
<proteinExistence type="predicted"/>
<dbReference type="InterPro" id="IPR013767">
    <property type="entry name" value="PAS_fold"/>
</dbReference>
<dbReference type="PANTHER" id="PTHR42878">
    <property type="entry name" value="TWO-COMPONENT HISTIDINE KINASE"/>
    <property type="match status" value="1"/>
</dbReference>
<dbReference type="SMART" id="SM00086">
    <property type="entry name" value="PAC"/>
    <property type="match status" value="1"/>
</dbReference>
<dbReference type="EC" id="2.7.13.3" evidence="3"/>
<dbReference type="RefSeq" id="WP_380868893.1">
    <property type="nucleotide sequence ID" value="NZ_JBHUMA010000006.1"/>
</dbReference>
<dbReference type="PRINTS" id="PR00344">
    <property type="entry name" value="BCTRLSENSOR"/>
</dbReference>
<name>A0ABW5NLF3_9SPHI</name>
<sequence length="520" mass="59894">MKEDKDTTKQNVPAMNTENISPLFQAALNASVSGIIITDNSLPDNPIIYCNKSFERISGYNREEIIGHNCRFLQREDRGQEAREQLREAVKNGESVNVEVRNYTKEGTLFWNELFISPIKDNDGKVTHFIGVQNDVSDRKKIEQELRFEREKMEEKVIERTESLRLSQEYLESIIETVRESLLVLDPDLKVLTANEEFMRTFKVNRSETIGQKLYELGNRQWDIPQLSDLLEKILPTNNPVLDFEVEHNFPHIGQKLMLLNAHRIELEGSYKDRILLAIEDITDHRAIEVRKDDFLAVASHELKTPLTTIKGYVQFAQRLLPKDSEDKLIDIMDKANIQLDRLGRLIAELLDVSKIQSGKFELHRDEFDFNKMVHQAVDELRQATESHEIEVSGKIETKLFGDEAQLAQVVNNLIANAIKYSPKANKIKVDISTVSNYVKFSVKDFGMGISINDQKKIFERFYRVRNIQQQFPGMGIGLFICEQIIKQHEGTLWVDSEEDVGSTFSFTLPLGTEHENHGI</sequence>
<comment type="caution">
    <text evidence="16">The sequence shown here is derived from an EMBL/GenBank/DDBJ whole genome shotgun (WGS) entry which is preliminary data.</text>
</comment>
<evidence type="ECO:0000256" key="4">
    <source>
        <dbReference type="ARBA" id="ARBA00022553"/>
    </source>
</evidence>
<evidence type="ECO:0000259" key="13">
    <source>
        <dbReference type="PROSITE" id="PS50109"/>
    </source>
</evidence>
<dbReference type="SUPFAM" id="SSF55785">
    <property type="entry name" value="PYP-like sensor domain (PAS domain)"/>
    <property type="match status" value="2"/>
</dbReference>
<feature type="domain" description="Histidine kinase" evidence="13">
    <location>
        <begin position="298"/>
        <end position="513"/>
    </location>
</feature>
<dbReference type="PROSITE" id="PS50109">
    <property type="entry name" value="HIS_KIN"/>
    <property type="match status" value="1"/>
</dbReference>
<keyword evidence="9" id="KW-0067">ATP-binding</keyword>
<protein>
    <recommendedName>
        <fullName evidence="3">histidine kinase</fullName>
        <ecNumber evidence="3">2.7.13.3</ecNumber>
    </recommendedName>
</protein>
<keyword evidence="8" id="KW-0418">Kinase</keyword>
<keyword evidence="6" id="KW-0812">Transmembrane</keyword>
<evidence type="ECO:0000256" key="10">
    <source>
        <dbReference type="ARBA" id="ARBA00022989"/>
    </source>
</evidence>
<gene>
    <name evidence="16" type="ORF">ACFSQ3_07345</name>
</gene>
<dbReference type="InterPro" id="IPR000700">
    <property type="entry name" value="PAS-assoc_C"/>
</dbReference>
<evidence type="ECO:0000256" key="2">
    <source>
        <dbReference type="ARBA" id="ARBA00004141"/>
    </source>
</evidence>
<dbReference type="SUPFAM" id="SSF55874">
    <property type="entry name" value="ATPase domain of HSP90 chaperone/DNA topoisomerase II/histidine kinase"/>
    <property type="match status" value="1"/>
</dbReference>
<dbReference type="Proteomes" id="UP001597393">
    <property type="component" value="Unassembled WGS sequence"/>
</dbReference>
<dbReference type="NCBIfam" id="TIGR00229">
    <property type="entry name" value="sensory_box"/>
    <property type="match status" value="1"/>
</dbReference>
<evidence type="ECO:0000256" key="7">
    <source>
        <dbReference type="ARBA" id="ARBA00022741"/>
    </source>
</evidence>
<evidence type="ECO:0000256" key="9">
    <source>
        <dbReference type="ARBA" id="ARBA00022840"/>
    </source>
</evidence>
<dbReference type="InterPro" id="IPR050351">
    <property type="entry name" value="BphY/WalK/GraS-like"/>
</dbReference>
<dbReference type="InterPro" id="IPR036890">
    <property type="entry name" value="HATPase_C_sf"/>
</dbReference>
<accession>A0ABW5NLF3</accession>
<dbReference type="CDD" id="cd00082">
    <property type="entry name" value="HisKA"/>
    <property type="match status" value="1"/>
</dbReference>
<keyword evidence="7" id="KW-0547">Nucleotide-binding</keyword>
<feature type="domain" description="PAC" evidence="15">
    <location>
        <begin position="96"/>
        <end position="148"/>
    </location>
</feature>
<evidence type="ECO:0000256" key="5">
    <source>
        <dbReference type="ARBA" id="ARBA00022679"/>
    </source>
</evidence>